<gene>
    <name evidence="1" type="ordered locus">Swol_0020</name>
</gene>
<dbReference type="AlphaFoldDB" id="Q0B0X5"/>
<name>Q0B0X5_SYNWW</name>
<dbReference type="eggNOG" id="ENOG5033RT7">
    <property type="taxonomic scope" value="Bacteria"/>
</dbReference>
<accession>Q0B0X5</accession>
<evidence type="ECO:0000313" key="1">
    <source>
        <dbReference type="EMBL" id="ABI67379.1"/>
    </source>
</evidence>
<sequence length="244" mass="27623">MSSSKLCLVREEEGKGIFLKLTWQPGFIGKSNMGISIVGEWDNQVSKTVIMLKGGKPKILGPFSCISSFQISHEEYNDWVNGTIEIGIAKNELTKQVLNSVRRNVNIIPAACMTLERNDFCNLMLPNDYTLYLIGWLTKEEFLEACKKYTGWVWPYDRVSRFNNQAWEQITDDDRKKITRAGFADCIQEKPRLVKAGWLKTTGRGGGACCYVYPNIGSNGGIKETNLYVLAQDLHTMEELCIET</sequence>
<keyword evidence="2" id="KW-1185">Reference proteome</keyword>
<protein>
    <submittedName>
        <fullName evidence="1">Uncharacterized protein</fullName>
    </submittedName>
</protein>
<reference evidence="2" key="1">
    <citation type="journal article" date="2010" name="Environ. Microbiol.">
        <title>The genome of Syntrophomonas wolfei: new insights into syntrophic metabolism and biohydrogen production.</title>
        <authorList>
            <person name="Sieber J.R."/>
            <person name="Sims D.R."/>
            <person name="Han C."/>
            <person name="Kim E."/>
            <person name="Lykidis A."/>
            <person name="Lapidus A.L."/>
            <person name="McDonnald E."/>
            <person name="Rohlin L."/>
            <person name="Culley D.E."/>
            <person name="Gunsalus R."/>
            <person name="McInerney M.J."/>
        </authorList>
    </citation>
    <scope>NUCLEOTIDE SEQUENCE [LARGE SCALE GENOMIC DNA]</scope>
    <source>
        <strain evidence="2">DSM 2245B / Goettingen</strain>
    </source>
</reference>
<dbReference type="EMBL" id="CP000448">
    <property type="protein sequence ID" value="ABI67379.1"/>
    <property type="molecule type" value="Genomic_DNA"/>
</dbReference>
<proteinExistence type="predicted"/>
<dbReference type="OrthoDB" id="2985972at2"/>
<evidence type="ECO:0000313" key="2">
    <source>
        <dbReference type="Proteomes" id="UP000001968"/>
    </source>
</evidence>
<organism evidence="1 2">
    <name type="scientific">Syntrophomonas wolfei subsp. wolfei (strain DSM 2245B / Goettingen)</name>
    <dbReference type="NCBI Taxonomy" id="335541"/>
    <lineage>
        <taxon>Bacteria</taxon>
        <taxon>Bacillati</taxon>
        <taxon>Bacillota</taxon>
        <taxon>Clostridia</taxon>
        <taxon>Eubacteriales</taxon>
        <taxon>Syntrophomonadaceae</taxon>
        <taxon>Syntrophomonas</taxon>
    </lineage>
</organism>
<dbReference type="KEGG" id="swo:Swol_0020"/>
<dbReference type="Proteomes" id="UP000001968">
    <property type="component" value="Chromosome"/>
</dbReference>
<dbReference type="STRING" id="335541.Swol_0020"/>
<dbReference type="HOGENOM" id="CLU_1137572_0_0_9"/>